<sequence length="304" mass="33959">MDSSPCILSSLQSFTFKSTRHAPGRVSSDEVLLALRNAPNLKELSLSSTGRLRYGAIHKFITGHDIPPLRRLKLDRIALPATALPHLLFLFRHTLQDLCLHNVWLERYPSIDTEHPSTMPGAGAGTDSHTNTSTYMNLNYNPDYIPWAYTFDLLSTAFPDLTTLRVAQCKLSPILPPFGQTIAVLLPPWGPHTGKGRTANAFRRCIAQVETNRARLGRPSPEWERVCVWHPHFESSSKSATDQEYIARAGARAGARGRGRKGRPGLWTLYSTFRRYSIGRPVENGTREFKPEVFAVFTCGCASK</sequence>
<accession>A0A1L9T1E4</accession>
<dbReference type="Proteomes" id="UP000184356">
    <property type="component" value="Unassembled WGS sequence"/>
</dbReference>
<dbReference type="RefSeq" id="XP_040696919.1">
    <property type="nucleotide sequence ID" value="XM_040848247.1"/>
</dbReference>
<name>A0A1L9T1E4_9EURO</name>
<evidence type="ECO:0000313" key="1">
    <source>
        <dbReference type="EMBL" id="OJJ53113.1"/>
    </source>
</evidence>
<keyword evidence="2" id="KW-1185">Reference proteome</keyword>
<reference evidence="2" key="1">
    <citation type="journal article" date="2017" name="Genome Biol.">
        <title>Comparative genomics reveals high biological diversity and specific adaptations in the industrially and medically important fungal genus Aspergillus.</title>
        <authorList>
            <person name="de Vries R.P."/>
            <person name="Riley R."/>
            <person name="Wiebenga A."/>
            <person name="Aguilar-Osorio G."/>
            <person name="Amillis S."/>
            <person name="Uchima C.A."/>
            <person name="Anderluh G."/>
            <person name="Asadollahi M."/>
            <person name="Askin M."/>
            <person name="Barry K."/>
            <person name="Battaglia E."/>
            <person name="Bayram O."/>
            <person name="Benocci T."/>
            <person name="Braus-Stromeyer S.A."/>
            <person name="Caldana C."/>
            <person name="Canovas D."/>
            <person name="Cerqueira G.C."/>
            <person name="Chen F."/>
            <person name="Chen W."/>
            <person name="Choi C."/>
            <person name="Clum A."/>
            <person name="Dos Santos R.A."/>
            <person name="Damasio A.R."/>
            <person name="Diallinas G."/>
            <person name="Emri T."/>
            <person name="Fekete E."/>
            <person name="Flipphi M."/>
            <person name="Freyberg S."/>
            <person name="Gallo A."/>
            <person name="Gournas C."/>
            <person name="Habgood R."/>
            <person name="Hainaut M."/>
            <person name="Harispe M.L."/>
            <person name="Henrissat B."/>
            <person name="Hilden K.S."/>
            <person name="Hope R."/>
            <person name="Hossain A."/>
            <person name="Karabika E."/>
            <person name="Karaffa L."/>
            <person name="Karanyi Z."/>
            <person name="Krasevec N."/>
            <person name="Kuo A."/>
            <person name="Kusch H."/>
            <person name="LaButti K."/>
            <person name="Lagendijk E.L."/>
            <person name="Lapidus A."/>
            <person name="Levasseur A."/>
            <person name="Lindquist E."/>
            <person name="Lipzen A."/>
            <person name="Logrieco A.F."/>
            <person name="MacCabe A."/>
            <person name="Maekelae M.R."/>
            <person name="Malavazi I."/>
            <person name="Melin P."/>
            <person name="Meyer V."/>
            <person name="Mielnichuk N."/>
            <person name="Miskei M."/>
            <person name="Molnar A.P."/>
            <person name="Mule G."/>
            <person name="Ngan C.Y."/>
            <person name="Orejas M."/>
            <person name="Orosz E."/>
            <person name="Ouedraogo J.P."/>
            <person name="Overkamp K.M."/>
            <person name="Park H.-S."/>
            <person name="Perrone G."/>
            <person name="Piumi F."/>
            <person name="Punt P.J."/>
            <person name="Ram A.F."/>
            <person name="Ramon A."/>
            <person name="Rauscher S."/>
            <person name="Record E."/>
            <person name="Riano-Pachon D.M."/>
            <person name="Robert V."/>
            <person name="Roehrig J."/>
            <person name="Ruller R."/>
            <person name="Salamov A."/>
            <person name="Salih N.S."/>
            <person name="Samson R.A."/>
            <person name="Sandor E."/>
            <person name="Sanguinetti M."/>
            <person name="Schuetze T."/>
            <person name="Sepcic K."/>
            <person name="Shelest E."/>
            <person name="Sherlock G."/>
            <person name="Sophianopoulou V."/>
            <person name="Squina F.M."/>
            <person name="Sun H."/>
            <person name="Susca A."/>
            <person name="Todd R.B."/>
            <person name="Tsang A."/>
            <person name="Unkles S.E."/>
            <person name="van de Wiele N."/>
            <person name="van Rossen-Uffink D."/>
            <person name="Oliveira J.V."/>
            <person name="Vesth T.C."/>
            <person name="Visser J."/>
            <person name="Yu J.-H."/>
            <person name="Zhou M."/>
            <person name="Andersen M.R."/>
            <person name="Archer D.B."/>
            <person name="Baker S.E."/>
            <person name="Benoit I."/>
            <person name="Brakhage A.A."/>
            <person name="Braus G.H."/>
            <person name="Fischer R."/>
            <person name="Frisvad J.C."/>
            <person name="Goldman G.H."/>
            <person name="Houbraken J."/>
            <person name="Oakley B."/>
            <person name="Pocsi I."/>
            <person name="Scazzocchio C."/>
            <person name="Seiboth B."/>
            <person name="vanKuyk P.A."/>
            <person name="Wortman J."/>
            <person name="Dyer P.S."/>
            <person name="Grigoriev I.V."/>
        </authorList>
    </citation>
    <scope>NUCLEOTIDE SEQUENCE [LARGE SCALE GENOMIC DNA]</scope>
    <source>
        <strain evidence="2">CBS 593.65</strain>
    </source>
</reference>
<dbReference type="VEuPathDB" id="FungiDB:ASPSYDRAFT_51211"/>
<proteinExistence type="predicted"/>
<dbReference type="GeneID" id="63764320"/>
<protein>
    <submittedName>
        <fullName evidence="1">Uncharacterized protein</fullName>
    </submittedName>
</protein>
<dbReference type="SUPFAM" id="SSF52047">
    <property type="entry name" value="RNI-like"/>
    <property type="match status" value="1"/>
</dbReference>
<dbReference type="OrthoDB" id="4509573at2759"/>
<gene>
    <name evidence="1" type="ORF">ASPSYDRAFT_51211</name>
</gene>
<dbReference type="EMBL" id="KV878598">
    <property type="protein sequence ID" value="OJJ53113.1"/>
    <property type="molecule type" value="Genomic_DNA"/>
</dbReference>
<evidence type="ECO:0000313" key="2">
    <source>
        <dbReference type="Proteomes" id="UP000184356"/>
    </source>
</evidence>
<dbReference type="AlphaFoldDB" id="A0A1L9T1E4"/>
<organism evidence="1 2">
    <name type="scientific">Aspergillus sydowii CBS 593.65</name>
    <dbReference type="NCBI Taxonomy" id="1036612"/>
    <lineage>
        <taxon>Eukaryota</taxon>
        <taxon>Fungi</taxon>
        <taxon>Dikarya</taxon>
        <taxon>Ascomycota</taxon>
        <taxon>Pezizomycotina</taxon>
        <taxon>Eurotiomycetes</taxon>
        <taxon>Eurotiomycetidae</taxon>
        <taxon>Eurotiales</taxon>
        <taxon>Aspergillaceae</taxon>
        <taxon>Aspergillus</taxon>
        <taxon>Aspergillus subgen. Nidulantes</taxon>
    </lineage>
</organism>